<dbReference type="PANTHER" id="PTHR37305:SF1">
    <property type="entry name" value="MEMBRANE PROTEIN"/>
    <property type="match status" value="1"/>
</dbReference>
<name>A0A4Q7VY30_9ACTN</name>
<dbReference type="Pfam" id="PF12730">
    <property type="entry name" value="ABC2_membrane_4"/>
    <property type="match status" value="1"/>
</dbReference>
<feature type="transmembrane region" description="Helical" evidence="1">
    <location>
        <begin position="165"/>
        <end position="184"/>
    </location>
</feature>
<feature type="transmembrane region" description="Helical" evidence="1">
    <location>
        <begin position="191"/>
        <end position="213"/>
    </location>
</feature>
<dbReference type="EMBL" id="SHKR01000018">
    <property type="protein sequence ID" value="RZU01610.1"/>
    <property type="molecule type" value="Genomic_DNA"/>
</dbReference>
<gene>
    <name evidence="2" type="ORF">EV645_7705</name>
</gene>
<feature type="transmembrane region" description="Helical" evidence="1">
    <location>
        <begin position="72"/>
        <end position="97"/>
    </location>
</feature>
<sequence length="281" mass="29376">MLGSYRAEMLKLRKRSAVWVLFGAGLVLSLIFGYLLPYLSYTTGDENPSTGGVPRAEVLRGMLPERVIDNTIGGYPIFAGALALVLGAIVIGGEYTWGTLKTILTQRPRRGTILGAQFLALGTMIALWVLGIFIACALCSVGIAAAESGSMTWPSIGTLAQGLTGGWLVLMTWCLAGAVLAVAFRNVALPIGLGVVWILGIETLLAGVVSSLLPGLKWLTNTLPGTNAGSLVFSVTGMGSSDAPPGVRDAVGGGRALLTLFAYCAVFAALSLWTTRRRDVT</sequence>
<dbReference type="AlphaFoldDB" id="A0A4Q7VY30"/>
<comment type="caution">
    <text evidence="2">The sequence shown here is derived from an EMBL/GenBank/DDBJ whole genome shotgun (WGS) entry which is preliminary data.</text>
</comment>
<dbReference type="RefSeq" id="WP_130449531.1">
    <property type="nucleotide sequence ID" value="NZ_SHKR01000018.1"/>
</dbReference>
<organism evidence="2 3">
    <name type="scientific">Kribbella rubisoli</name>
    <dbReference type="NCBI Taxonomy" id="3075929"/>
    <lineage>
        <taxon>Bacteria</taxon>
        <taxon>Bacillati</taxon>
        <taxon>Actinomycetota</taxon>
        <taxon>Actinomycetes</taxon>
        <taxon>Propionibacteriales</taxon>
        <taxon>Kribbellaceae</taxon>
        <taxon>Kribbella</taxon>
    </lineage>
</organism>
<dbReference type="GO" id="GO:0005886">
    <property type="term" value="C:plasma membrane"/>
    <property type="evidence" value="ECO:0007669"/>
    <property type="project" value="UniProtKB-SubCell"/>
</dbReference>
<dbReference type="PANTHER" id="PTHR37305">
    <property type="entry name" value="INTEGRAL MEMBRANE PROTEIN-RELATED"/>
    <property type="match status" value="1"/>
</dbReference>
<keyword evidence="3" id="KW-1185">Reference proteome</keyword>
<dbReference type="Proteomes" id="UP000292027">
    <property type="component" value="Unassembled WGS sequence"/>
</dbReference>
<reference evidence="2 3" key="1">
    <citation type="journal article" date="2015" name="Stand. Genomic Sci.">
        <title>Genomic Encyclopedia of Bacterial and Archaeal Type Strains, Phase III: the genomes of soil and plant-associated and newly described type strains.</title>
        <authorList>
            <person name="Whitman W.B."/>
            <person name="Woyke T."/>
            <person name="Klenk H.P."/>
            <person name="Zhou Y."/>
            <person name="Lilburn T.G."/>
            <person name="Beck B.J."/>
            <person name="De Vos P."/>
            <person name="Vandamme P."/>
            <person name="Eisen J.A."/>
            <person name="Garrity G."/>
            <person name="Hugenholtz P."/>
            <person name="Kyrpides N.C."/>
        </authorList>
    </citation>
    <scope>NUCLEOTIDE SEQUENCE [LARGE SCALE GENOMIC DNA]</scope>
    <source>
        <strain evidence="2 3">VKM Ac-2540</strain>
    </source>
</reference>
<protein>
    <submittedName>
        <fullName evidence="2">ABC-type transport system involved in multi-copper enzyme maturation permease subunit</fullName>
    </submittedName>
</protein>
<evidence type="ECO:0000313" key="2">
    <source>
        <dbReference type="EMBL" id="RZU01610.1"/>
    </source>
</evidence>
<feature type="transmembrane region" description="Helical" evidence="1">
    <location>
        <begin position="16"/>
        <end position="36"/>
    </location>
</feature>
<feature type="transmembrane region" description="Helical" evidence="1">
    <location>
        <begin position="118"/>
        <end position="145"/>
    </location>
</feature>
<evidence type="ECO:0000256" key="1">
    <source>
        <dbReference type="SAM" id="Phobius"/>
    </source>
</evidence>
<keyword evidence="1" id="KW-0472">Membrane</keyword>
<keyword evidence="1" id="KW-1133">Transmembrane helix</keyword>
<accession>A0A4Q7VY30</accession>
<keyword evidence="1" id="KW-0812">Transmembrane</keyword>
<proteinExistence type="predicted"/>
<feature type="transmembrane region" description="Helical" evidence="1">
    <location>
        <begin position="256"/>
        <end position="275"/>
    </location>
</feature>
<dbReference type="GO" id="GO:0140359">
    <property type="term" value="F:ABC-type transporter activity"/>
    <property type="evidence" value="ECO:0007669"/>
    <property type="project" value="InterPro"/>
</dbReference>
<dbReference type="OrthoDB" id="3376858at2"/>
<evidence type="ECO:0000313" key="3">
    <source>
        <dbReference type="Proteomes" id="UP000292027"/>
    </source>
</evidence>